<keyword evidence="5 14" id="KW-0645">Protease</keyword>
<dbReference type="InterPro" id="IPR027268">
    <property type="entry name" value="Peptidase_M4/M1_CTD_sf"/>
</dbReference>
<feature type="binding site" evidence="12">
    <location>
        <begin position="568"/>
        <end position="570"/>
    </location>
    <ligand>
        <name>a peptide</name>
        <dbReference type="ChEBI" id="CHEBI:60466"/>
    </ligand>
</feature>
<dbReference type="Pfam" id="PF01433">
    <property type="entry name" value="Peptidase_M1"/>
    <property type="match status" value="1"/>
</dbReference>
<name>A0A2J6S1T0_HYAVF</name>
<dbReference type="FunFam" id="1.10.390.10:FF:000009">
    <property type="entry name" value="Leukotriene A(4) hydrolase"/>
    <property type="match status" value="1"/>
</dbReference>
<evidence type="ECO:0000256" key="10">
    <source>
        <dbReference type="ARBA" id="ARBA00023242"/>
    </source>
</evidence>
<dbReference type="InterPro" id="IPR014782">
    <property type="entry name" value="Peptidase_M1_dom"/>
</dbReference>
<dbReference type="Gene3D" id="1.25.40.320">
    <property type="entry name" value="Peptidase M1, leukotriene A4 hydrolase/aminopeptidase C-terminal domain"/>
    <property type="match status" value="1"/>
</dbReference>
<keyword evidence="8 13" id="KW-0862">Zinc</keyword>
<dbReference type="InterPro" id="IPR038502">
    <property type="entry name" value="M1_LTA-4_hydro/amino_C_sf"/>
</dbReference>
<comment type="catalytic activity">
    <reaction evidence="14">
        <text>an epoxide + H2O = an ethanediol</text>
        <dbReference type="Rhea" id="RHEA:19037"/>
        <dbReference type="ChEBI" id="CHEBI:15377"/>
        <dbReference type="ChEBI" id="CHEBI:32955"/>
        <dbReference type="ChEBI" id="CHEBI:140594"/>
        <dbReference type="EC" id="3.3.2.10"/>
    </reaction>
</comment>
<evidence type="ECO:0000256" key="1">
    <source>
        <dbReference type="ARBA" id="ARBA00004123"/>
    </source>
</evidence>
<evidence type="ECO:0000256" key="9">
    <source>
        <dbReference type="ARBA" id="ARBA00023049"/>
    </source>
</evidence>
<dbReference type="GO" id="GO:0006508">
    <property type="term" value="P:proteolysis"/>
    <property type="evidence" value="ECO:0007669"/>
    <property type="project" value="UniProtKB-KW"/>
</dbReference>
<evidence type="ECO:0000259" key="15">
    <source>
        <dbReference type="SMART" id="SM01263"/>
    </source>
</evidence>
<dbReference type="Gene3D" id="2.60.40.1730">
    <property type="entry name" value="tricorn interacting facor f3 domain"/>
    <property type="match status" value="1"/>
</dbReference>
<dbReference type="AlphaFoldDB" id="A0A2J6S1T0"/>
<evidence type="ECO:0000256" key="8">
    <source>
        <dbReference type="ARBA" id="ARBA00022833"/>
    </source>
</evidence>
<dbReference type="CDD" id="cd09599">
    <property type="entry name" value="M1_LTA4H"/>
    <property type="match status" value="1"/>
</dbReference>
<feature type="active site" description="Proton donor" evidence="11">
    <location>
        <position position="390"/>
    </location>
</feature>
<keyword evidence="9 14" id="KW-0482">Metalloprotease</keyword>
<feature type="binding site" evidence="12">
    <location>
        <begin position="273"/>
        <end position="278"/>
    </location>
    <ligand>
        <name>a peptide</name>
        <dbReference type="ChEBI" id="CHEBI:60466"/>
    </ligand>
</feature>
<dbReference type="SUPFAM" id="SSF48371">
    <property type="entry name" value="ARM repeat"/>
    <property type="match status" value="1"/>
</dbReference>
<evidence type="ECO:0000256" key="2">
    <source>
        <dbReference type="ARBA" id="ARBA00004496"/>
    </source>
</evidence>
<evidence type="ECO:0000256" key="11">
    <source>
        <dbReference type="PIRSR" id="PIRSR612777-1"/>
    </source>
</evidence>
<dbReference type="PANTHER" id="PTHR45726">
    <property type="entry name" value="LEUKOTRIENE A-4 HYDROLASE"/>
    <property type="match status" value="1"/>
</dbReference>
<proteinExistence type="inferred from homology"/>
<dbReference type="EMBL" id="KZ613941">
    <property type="protein sequence ID" value="PMD44730.1"/>
    <property type="molecule type" value="Genomic_DNA"/>
</dbReference>
<protein>
    <recommendedName>
        <fullName evidence="14">Leukotriene A(4) hydrolase</fullName>
        <shortName evidence="14">LTA-4 hydrolase</shortName>
        <ecNumber evidence="14">3.3.2.10</ecNumber>
        <ecNumber evidence="14">3.4.11.-</ecNumber>
    </recommendedName>
</protein>
<dbReference type="InterPro" id="IPR001930">
    <property type="entry name" value="Peptidase_M1"/>
</dbReference>
<reference evidence="16 17" key="1">
    <citation type="submission" date="2016-04" db="EMBL/GenBank/DDBJ databases">
        <title>A degradative enzymes factory behind the ericoid mycorrhizal symbiosis.</title>
        <authorList>
            <consortium name="DOE Joint Genome Institute"/>
            <person name="Martino E."/>
            <person name="Morin E."/>
            <person name="Grelet G."/>
            <person name="Kuo A."/>
            <person name="Kohler A."/>
            <person name="Daghino S."/>
            <person name="Barry K."/>
            <person name="Choi C."/>
            <person name="Cichocki N."/>
            <person name="Clum A."/>
            <person name="Copeland A."/>
            <person name="Hainaut M."/>
            <person name="Haridas S."/>
            <person name="Labutti K."/>
            <person name="Lindquist E."/>
            <person name="Lipzen A."/>
            <person name="Khouja H.-R."/>
            <person name="Murat C."/>
            <person name="Ohm R."/>
            <person name="Olson A."/>
            <person name="Spatafora J."/>
            <person name="Veneault-Fourrey C."/>
            <person name="Henrissat B."/>
            <person name="Grigoriev I."/>
            <person name="Martin F."/>
            <person name="Perotto S."/>
        </authorList>
    </citation>
    <scope>NUCLEOTIDE SEQUENCE [LARGE SCALE GENOMIC DNA]</scope>
    <source>
        <strain evidence="16 17">F</strain>
    </source>
</reference>
<evidence type="ECO:0000256" key="12">
    <source>
        <dbReference type="PIRSR" id="PIRSR612777-2"/>
    </source>
</evidence>
<dbReference type="Pfam" id="PF17900">
    <property type="entry name" value="Peptidase_M1_N"/>
    <property type="match status" value="1"/>
</dbReference>
<dbReference type="GO" id="GO:0004177">
    <property type="term" value="F:aminopeptidase activity"/>
    <property type="evidence" value="ECO:0007669"/>
    <property type="project" value="TreeGrafter"/>
</dbReference>
<dbReference type="OrthoDB" id="79562at2759"/>
<dbReference type="NCBIfam" id="TIGR02411">
    <property type="entry name" value="leuko_A4_hydro"/>
    <property type="match status" value="1"/>
</dbReference>
<keyword evidence="4 14" id="KW-0963">Cytoplasm</keyword>
<dbReference type="SUPFAM" id="SSF55486">
    <property type="entry name" value="Metalloproteases ('zincins'), catalytic domain"/>
    <property type="match status" value="1"/>
</dbReference>
<evidence type="ECO:0000313" key="16">
    <source>
        <dbReference type="EMBL" id="PMD44730.1"/>
    </source>
</evidence>
<dbReference type="InterPro" id="IPR012777">
    <property type="entry name" value="LTA4H"/>
</dbReference>
<dbReference type="PANTHER" id="PTHR45726:SF3">
    <property type="entry name" value="LEUKOTRIENE A-4 HYDROLASE"/>
    <property type="match status" value="1"/>
</dbReference>
<dbReference type="Gene3D" id="3.30.2010.30">
    <property type="match status" value="1"/>
</dbReference>
<feature type="binding site" evidence="13">
    <location>
        <position position="325"/>
    </location>
    <ligand>
        <name>Zn(2+)</name>
        <dbReference type="ChEBI" id="CHEBI:29105"/>
        <note>catalytic</note>
    </ligand>
</feature>
<dbReference type="FunFam" id="1.25.40.320:FF:000001">
    <property type="entry name" value="Leukotriene A(4) hydrolase"/>
    <property type="match status" value="1"/>
</dbReference>
<dbReference type="FunFam" id="3.30.2010.30:FF:000001">
    <property type="entry name" value="Leukotriene A(4) hydrolase"/>
    <property type="match status" value="1"/>
</dbReference>
<evidence type="ECO:0000256" key="7">
    <source>
        <dbReference type="ARBA" id="ARBA00022801"/>
    </source>
</evidence>
<accession>A0A2J6S1T0</accession>
<dbReference type="GO" id="GO:0008237">
    <property type="term" value="F:metallopeptidase activity"/>
    <property type="evidence" value="ECO:0007669"/>
    <property type="project" value="UniProtKB-KW"/>
</dbReference>
<dbReference type="SMART" id="SM01263">
    <property type="entry name" value="Leuk-A4-hydro_C"/>
    <property type="match status" value="1"/>
</dbReference>
<organism evidence="16 17">
    <name type="scientific">Hyaloscypha variabilis (strain UAMH 11265 / GT02V1 / F)</name>
    <name type="common">Meliniomyces variabilis</name>
    <dbReference type="NCBI Taxonomy" id="1149755"/>
    <lineage>
        <taxon>Eukaryota</taxon>
        <taxon>Fungi</taxon>
        <taxon>Dikarya</taxon>
        <taxon>Ascomycota</taxon>
        <taxon>Pezizomycotina</taxon>
        <taxon>Leotiomycetes</taxon>
        <taxon>Helotiales</taxon>
        <taxon>Hyaloscyphaceae</taxon>
        <taxon>Hyaloscypha</taxon>
        <taxon>Hyaloscypha variabilis</taxon>
    </lineage>
</organism>
<dbReference type="Pfam" id="PF09127">
    <property type="entry name" value="Leuk-A4-hydro_C"/>
    <property type="match status" value="1"/>
</dbReference>
<feature type="binding site" evidence="13">
    <location>
        <position position="306"/>
    </location>
    <ligand>
        <name>Zn(2+)</name>
        <dbReference type="ChEBI" id="CHEBI:29105"/>
        <note>catalytic</note>
    </ligand>
</feature>
<dbReference type="InterPro" id="IPR016024">
    <property type="entry name" value="ARM-type_fold"/>
</dbReference>
<dbReference type="InterPro" id="IPR049980">
    <property type="entry name" value="LTA4H_cat"/>
</dbReference>
<dbReference type="Gene3D" id="1.10.390.10">
    <property type="entry name" value="Neutral Protease Domain 2"/>
    <property type="match status" value="1"/>
</dbReference>
<dbReference type="EC" id="3.4.11.-" evidence="14"/>
<dbReference type="SUPFAM" id="SSF63737">
    <property type="entry name" value="Leukotriene A4 hydrolase N-terminal domain"/>
    <property type="match status" value="1"/>
</dbReference>
<dbReference type="FunFam" id="2.60.40.1730:FF:000004">
    <property type="entry name" value="Leukotriene A(4) hydrolase"/>
    <property type="match status" value="1"/>
</dbReference>
<dbReference type="InterPro" id="IPR045357">
    <property type="entry name" value="Aminopeptidase_N-like_N"/>
</dbReference>
<keyword evidence="10" id="KW-0539">Nucleus</keyword>
<dbReference type="GO" id="GO:0005829">
    <property type="term" value="C:cytosol"/>
    <property type="evidence" value="ECO:0007669"/>
    <property type="project" value="TreeGrafter"/>
</dbReference>
<feature type="binding site" evidence="13">
    <location>
        <position position="302"/>
    </location>
    <ligand>
        <name>Zn(2+)</name>
        <dbReference type="ChEBI" id="CHEBI:29105"/>
        <note>catalytic</note>
    </ligand>
</feature>
<dbReference type="Proteomes" id="UP000235786">
    <property type="component" value="Unassembled WGS sequence"/>
</dbReference>
<dbReference type="EC" id="3.3.2.10" evidence="14"/>
<keyword evidence="6 13" id="KW-0479">Metal-binding</keyword>
<evidence type="ECO:0000256" key="3">
    <source>
        <dbReference type="ARBA" id="ARBA00010136"/>
    </source>
</evidence>
<evidence type="ECO:0000256" key="5">
    <source>
        <dbReference type="ARBA" id="ARBA00022670"/>
    </source>
</evidence>
<evidence type="ECO:0000313" key="17">
    <source>
        <dbReference type="Proteomes" id="UP000235786"/>
    </source>
</evidence>
<sequence length="613" mass="69846">MATINMPRDPNTLSNYNNWRTKHTIADFTIDFKKQRLTGSVELQLESTTDKESEEIILDTSFLDISSISINGQKTSDWTVKDRFEPYGSPLSIKVPAVAKGLDIYVKIEVSTTDKCTALQWFKPAQTSNKKFPYMFSQCQAIHNRSVFPCQDTPDVKSTYHFKIRSPLPVIASGLPTGASSFEHGKDGESGTLLYQFNQEIPMPSYLFAIASGDIATASIGPRSLVSTGPEELSDAKWELEADTEKFIEVAEKLIYAYQWTQYNVLVLPPSFPYGGMENPIFTFATPTIISGDRENVDVIAHELSHSWSGNLVSNASWEHFWLNEGWTTYLERRIQAAVHGEPHRDFSAIIGWKALVDSVNKFGHDHEFTKLVIDLKGKDPDDAFSSIPYEKGFHFLYYLEKLVGKESWDKFVPHYFTTWLKKSLDSYEFKATLLDFFASDKEASKKLESVDWDTWFYKPGLPPKPKFDTSMVDKCYELAKNWESADFTPSPKDISGWTANQIVVFLESVQLFSTPLTPAQSQAMGKAYSLGTSRNVELSFRYFSIGLTAKDETVYHPTAELLGKVGRMKFVRPLYRKLEKVDRKLALETFERNRDFYHPICRDMVEKDLKGE</sequence>
<dbReference type="STRING" id="1149755.A0A2J6S1T0"/>
<dbReference type="GO" id="GO:0005634">
    <property type="term" value="C:nucleus"/>
    <property type="evidence" value="ECO:0007669"/>
    <property type="project" value="UniProtKB-SubCell"/>
</dbReference>
<dbReference type="GO" id="GO:0008270">
    <property type="term" value="F:zinc ion binding"/>
    <property type="evidence" value="ECO:0007669"/>
    <property type="project" value="InterPro"/>
</dbReference>
<feature type="domain" description="Peptidase M1 leukotriene A4 hydrolase/aminopeptidase C-terminal" evidence="15">
    <location>
        <begin position="471"/>
        <end position="610"/>
    </location>
</feature>
<evidence type="ECO:0000256" key="6">
    <source>
        <dbReference type="ARBA" id="ARBA00022723"/>
    </source>
</evidence>
<evidence type="ECO:0000256" key="13">
    <source>
        <dbReference type="PIRSR" id="PIRSR612777-3"/>
    </source>
</evidence>
<comment type="subcellular location">
    <subcellularLocation>
        <location evidence="2 14">Cytoplasm</location>
    </subcellularLocation>
    <subcellularLocation>
        <location evidence="1">Nucleus</location>
    </subcellularLocation>
</comment>
<keyword evidence="7 14" id="KW-0378">Hydrolase</keyword>
<evidence type="ECO:0000256" key="14">
    <source>
        <dbReference type="RuleBase" id="RU361141"/>
    </source>
</evidence>
<keyword evidence="17" id="KW-1185">Reference proteome</keyword>
<evidence type="ECO:0000256" key="4">
    <source>
        <dbReference type="ARBA" id="ARBA00022490"/>
    </source>
</evidence>
<feature type="binding site" evidence="12">
    <location>
        <begin position="138"/>
        <end position="140"/>
    </location>
    <ligand>
        <name>a peptide</name>
        <dbReference type="ChEBI" id="CHEBI:60466"/>
    </ligand>
</feature>
<gene>
    <name evidence="16" type="ORF">L207DRAFT_542337</name>
</gene>
<comment type="similarity">
    <text evidence="3 14">Belongs to the peptidase M1 family.</text>
</comment>
<dbReference type="PRINTS" id="PR00756">
    <property type="entry name" value="ALADIPTASE"/>
</dbReference>
<feature type="active site" description="Proton acceptor" evidence="11">
    <location>
        <position position="303"/>
    </location>
</feature>
<comment type="cofactor">
    <cofactor evidence="13 14">
        <name>Zn(2+)</name>
        <dbReference type="ChEBI" id="CHEBI:29105"/>
    </cofactor>
    <text evidence="13 14">Binds 1 zinc ion per subunit.</text>
</comment>
<dbReference type="InterPro" id="IPR034015">
    <property type="entry name" value="M1_LTA4H"/>
</dbReference>
<dbReference type="InterPro" id="IPR015211">
    <property type="entry name" value="Peptidase_M1_C"/>
</dbReference>
<dbReference type="GO" id="GO:0004301">
    <property type="term" value="F:epoxide hydrolase activity"/>
    <property type="evidence" value="ECO:0007669"/>
    <property type="project" value="UniProtKB-EC"/>
</dbReference>
<dbReference type="InterPro" id="IPR042097">
    <property type="entry name" value="Aminopeptidase_N-like_N_sf"/>
</dbReference>